<dbReference type="InterPro" id="IPR027417">
    <property type="entry name" value="P-loop_NTPase"/>
</dbReference>
<dbReference type="Gene3D" id="3.40.50.300">
    <property type="entry name" value="P-loop containing nucleotide triphosphate hydrolases"/>
    <property type="match status" value="1"/>
</dbReference>
<keyword evidence="8" id="KW-0395">Inflammatory response</keyword>
<dbReference type="Pfam" id="PF05729">
    <property type="entry name" value="NACHT"/>
    <property type="match status" value="1"/>
</dbReference>
<dbReference type="CTD" id="108699438"/>
<dbReference type="PANTHER" id="PTHR45690">
    <property type="entry name" value="NACHT, LRR AND PYD DOMAINS-CONTAINING PROTEIN 12"/>
    <property type="match status" value="1"/>
</dbReference>
<dbReference type="Proteomes" id="UP000186698">
    <property type="component" value="Chromosome 8L"/>
</dbReference>
<dbReference type="GO" id="GO:0005524">
    <property type="term" value="F:ATP binding"/>
    <property type="evidence" value="ECO:0007669"/>
    <property type="project" value="UniProtKB-KW"/>
</dbReference>
<proteinExistence type="inferred from homology"/>
<comment type="similarity">
    <text evidence="2">Belongs to the NLRP family.</text>
</comment>
<dbReference type="GO" id="GO:0005829">
    <property type="term" value="C:cytosol"/>
    <property type="evidence" value="ECO:0007669"/>
    <property type="project" value="UniProtKB-SubCell"/>
</dbReference>
<dbReference type="InterPro" id="IPR050637">
    <property type="entry name" value="NLRP_innate_immun_reg"/>
</dbReference>
<evidence type="ECO:0000256" key="5">
    <source>
        <dbReference type="ARBA" id="ARBA00022741"/>
    </source>
</evidence>
<keyword evidence="4" id="KW-0677">Repeat</keyword>
<dbReference type="AlphaFoldDB" id="A0A1L8FCS0"/>
<dbReference type="GO" id="GO:0005737">
    <property type="term" value="C:cytoplasm"/>
    <property type="evidence" value="ECO:0000318"/>
    <property type="project" value="GO_Central"/>
</dbReference>
<keyword evidence="3" id="KW-0963">Cytoplasm</keyword>
<evidence type="ECO:0000256" key="8">
    <source>
        <dbReference type="ARBA" id="ARBA00023198"/>
    </source>
</evidence>
<sequence length="883" mass="101501">MEEFRGKVVTDDDLKKFQQKISQYEWHQLGLFYEHFLEDLIYIIQSLDTQRILWELNSRKLVSVEYYASMKKECGASVFAEMLLEDIRASGRDAVLGFWESLYVLQNDHPHPNLLGVLDELTEIDELEQWILLDKQGHDLPGSLQACQLQHREFLQEKTQNLVEHRAPGLTTESQSFHISERYLDLIVVSNQHFRTYSQHELIATGGIHEHYLQRAQSNLERISPNRLFRWCHRKRCVPHTVLVSGVPGVGKTTLMQKFVYDWVSGELYQRFAFVFLFKFRDLNTMDKTSLAQMILSGYPYLHGELERIFQNPEKLLFIFDGLDESKKQVDFKSCHPCNDPQSPGDISIIVSSLVKQTLLRGCSVLITSRPTRVAEIDVDIFHRMSEIVGFFPRQREKYFKHFFQNEVVAKKAFHYVRENGILYTFCYIPAYCWIICTVLAMSFKTQGKNDPPDFSLLPKTVTQLFVAFVSNIFTNHSQDLSHAKEELMALGWLAEYGLTNQALVFEKEDVQSYITNTYSQMMSSFIVECGQPPHVSYSFFHLTVQEFLAALVHYMDCSSEKLKETLRNTRSFDDGRREIFLRFISGLSDNSTRSLLKPTLGTLSAQASKDVISFLQETVTQVWDPEGLDANKRNILNVFACLAESRNKGLVSSTIGSNQIFDFSEFYLAPLDCTVLAFILESCGETEHLDLSACFIQSEGLERLAPALHSIAVLELTKNNLRDEDMQCIYSILTNPQCRIRTLRLMKNGLTEESCILLAFAVKENNSLRELDLSKNKLAGENFYQLLKALSDPTCRIESLELQETKLIPEYTASLLSLTKNTSLTHLNISNNFFGDTGYPHIRKLILEHPSLKEIRVGMNSFSENTEKQLEQLQRPGVNIIL</sequence>
<evidence type="ECO:0000256" key="7">
    <source>
        <dbReference type="ARBA" id="ARBA00022843"/>
    </source>
</evidence>
<dbReference type="OrthoDB" id="120976at2759"/>
<dbReference type="SMART" id="SM00368">
    <property type="entry name" value="LRR_RI"/>
    <property type="match status" value="4"/>
</dbReference>
<keyword evidence="6" id="KW-0067">ATP-binding</keyword>
<dbReference type="STRING" id="8355.A0A1L8FCS0"/>
<evidence type="ECO:0000256" key="2">
    <source>
        <dbReference type="ARBA" id="ARBA00008665"/>
    </source>
</evidence>
<dbReference type="Gene3D" id="3.80.10.10">
    <property type="entry name" value="Ribonuclease Inhibitor"/>
    <property type="match status" value="1"/>
</dbReference>
<dbReference type="Pfam" id="PF13516">
    <property type="entry name" value="LRR_6"/>
    <property type="match status" value="2"/>
</dbReference>
<dbReference type="InterPro" id="IPR032675">
    <property type="entry name" value="LRR_dom_sf"/>
</dbReference>
<evidence type="ECO:0000256" key="3">
    <source>
        <dbReference type="ARBA" id="ARBA00022490"/>
    </source>
</evidence>
<keyword evidence="5" id="KW-0547">Nucleotide-binding</keyword>
<keyword evidence="10" id="KW-1185">Reference proteome</keyword>
<dbReference type="PaxDb" id="8355-A0A1L8FCS0"/>
<comment type="subcellular location">
    <subcellularLocation>
        <location evidence="1">Inflammasome</location>
    </subcellularLocation>
</comment>
<dbReference type="InterPro" id="IPR041267">
    <property type="entry name" value="NLRP_HD2"/>
</dbReference>
<dbReference type="KEGG" id="xla:108699438"/>
<dbReference type="PROSITE" id="PS50837">
    <property type="entry name" value="NACHT"/>
    <property type="match status" value="1"/>
</dbReference>
<keyword evidence="7" id="KW-0832">Ubl conjugation</keyword>
<dbReference type="InterPro" id="IPR007111">
    <property type="entry name" value="NACHT_NTPase"/>
</dbReference>
<dbReference type="Pfam" id="PF17776">
    <property type="entry name" value="NLRC4_HD2"/>
    <property type="match status" value="1"/>
</dbReference>
<dbReference type="OMA" id="KSHNSMF"/>
<organism evidence="10 11">
    <name type="scientific">Xenopus laevis</name>
    <name type="common">African clawed frog</name>
    <dbReference type="NCBI Taxonomy" id="8355"/>
    <lineage>
        <taxon>Eukaryota</taxon>
        <taxon>Metazoa</taxon>
        <taxon>Chordata</taxon>
        <taxon>Craniata</taxon>
        <taxon>Vertebrata</taxon>
        <taxon>Euteleostomi</taxon>
        <taxon>Amphibia</taxon>
        <taxon>Batrachia</taxon>
        <taxon>Anura</taxon>
        <taxon>Pipoidea</taxon>
        <taxon>Pipidae</taxon>
        <taxon>Xenopodinae</taxon>
        <taxon>Xenopus</taxon>
        <taxon>Xenopus</taxon>
    </lineage>
</organism>
<protein>
    <submittedName>
        <fullName evidence="11">NACHT, LRR and PYD domains-containing protein 14</fullName>
    </submittedName>
</protein>
<keyword evidence="9" id="KW-1271">Inflammasome</keyword>
<accession>A0A1L8FCS0</accession>
<dbReference type="Bgee" id="108699438">
    <property type="expression patterns" value="Expressed in zone of skin and 9 other cell types or tissues"/>
</dbReference>
<evidence type="ECO:0000256" key="1">
    <source>
        <dbReference type="ARBA" id="ARBA00004110"/>
    </source>
</evidence>
<dbReference type="PANTHER" id="PTHR45690:SF19">
    <property type="entry name" value="NACHT, LRR AND PYD DOMAINS-CONTAINING PROTEIN 3"/>
    <property type="match status" value="1"/>
</dbReference>
<dbReference type="GeneID" id="108699438"/>
<dbReference type="SUPFAM" id="SSF52540">
    <property type="entry name" value="P-loop containing nucleoside triphosphate hydrolases"/>
    <property type="match status" value="1"/>
</dbReference>
<evidence type="ECO:0000256" key="9">
    <source>
        <dbReference type="ARBA" id="ARBA00023233"/>
    </source>
</evidence>
<dbReference type="SUPFAM" id="SSF52047">
    <property type="entry name" value="RNI-like"/>
    <property type="match status" value="1"/>
</dbReference>
<dbReference type="RefSeq" id="XP_018087011.1">
    <property type="nucleotide sequence ID" value="XM_018231522.2"/>
</dbReference>
<dbReference type="InterPro" id="IPR001611">
    <property type="entry name" value="Leu-rich_rpt"/>
</dbReference>
<evidence type="ECO:0000256" key="6">
    <source>
        <dbReference type="ARBA" id="ARBA00022840"/>
    </source>
</evidence>
<evidence type="ECO:0000256" key="4">
    <source>
        <dbReference type="ARBA" id="ARBA00022737"/>
    </source>
</evidence>
<name>A0A1L8FCS0_XENLA</name>
<gene>
    <name evidence="11" type="primary">LOC108699438</name>
</gene>
<evidence type="ECO:0000313" key="11">
    <source>
        <dbReference type="RefSeq" id="XP_018087011.1"/>
    </source>
</evidence>
<reference evidence="11" key="1">
    <citation type="submission" date="2025-08" db="UniProtKB">
        <authorList>
            <consortium name="RefSeq"/>
        </authorList>
    </citation>
    <scope>IDENTIFICATION</scope>
    <source>
        <strain evidence="11">J_2021</strain>
        <tissue evidence="11">Erythrocytes</tissue>
    </source>
</reference>
<evidence type="ECO:0000313" key="10">
    <source>
        <dbReference type="Proteomes" id="UP000186698"/>
    </source>
</evidence>